<evidence type="ECO:0000256" key="1">
    <source>
        <dbReference type="ARBA" id="ARBA00004370"/>
    </source>
</evidence>
<keyword evidence="10" id="KW-1185">Reference proteome</keyword>
<comment type="similarity">
    <text evidence="4">Belongs to the bacterial secretin family.</text>
</comment>
<name>A0ABR6XHV5_9BURK</name>
<organism evidence="9 10">
    <name type="scientific">Undibacterium aquatile</name>
    <dbReference type="NCBI Taxonomy" id="1537398"/>
    <lineage>
        <taxon>Bacteria</taxon>
        <taxon>Pseudomonadati</taxon>
        <taxon>Pseudomonadota</taxon>
        <taxon>Betaproteobacteria</taxon>
        <taxon>Burkholderiales</taxon>
        <taxon>Oxalobacteraceae</taxon>
        <taxon>Undibacterium</taxon>
    </lineage>
</organism>
<evidence type="ECO:0000259" key="8">
    <source>
        <dbReference type="Pfam" id="PF03958"/>
    </source>
</evidence>
<evidence type="ECO:0000256" key="3">
    <source>
        <dbReference type="ARBA" id="ARBA00023136"/>
    </source>
</evidence>
<dbReference type="PROSITE" id="PS51257">
    <property type="entry name" value="PROKAR_LIPOPROTEIN"/>
    <property type="match status" value="1"/>
</dbReference>
<keyword evidence="5" id="KW-0813">Transport</keyword>
<keyword evidence="2" id="KW-0732">Signal</keyword>
<evidence type="ECO:0000313" key="9">
    <source>
        <dbReference type="EMBL" id="MBC3812493.1"/>
    </source>
</evidence>
<feature type="domain" description="Type II/III secretion system secretin-like" evidence="7">
    <location>
        <begin position="501"/>
        <end position="667"/>
    </location>
</feature>
<evidence type="ECO:0000313" key="10">
    <source>
        <dbReference type="Proteomes" id="UP000637632"/>
    </source>
</evidence>
<dbReference type="EMBL" id="JACOFT010000005">
    <property type="protein sequence ID" value="MBC3812493.1"/>
    <property type="molecule type" value="Genomic_DNA"/>
</dbReference>
<keyword evidence="3" id="KW-0472">Membrane</keyword>
<dbReference type="PANTHER" id="PTHR30332">
    <property type="entry name" value="PROBABLE GENERAL SECRETION PATHWAY PROTEIN D"/>
    <property type="match status" value="1"/>
</dbReference>
<dbReference type="Pfam" id="PF03958">
    <property type="entry name" value="Secretin_N"/>
    <property type="match status" value="2"/>
</dbReference>
<feature type="domain" description="NolW-like" evidence="8">
    <location>
        <begin position="350"/>
        <end position="439"/>
    </location>
</feature>
<sequence>MKKFPFGRHGNKSLYSAWPVSALGLLLALSGCVDTKLVVPKRIDFERSPQTDAASLLGEQQMKRTYSETDTPKMPATISGEKRPVQNQAAPANDKADLTVSFDQMPLPTFIQAVYGSVLKANYSMDGAVAARTDLVTFHIPQPTTNAELSRLSRMLLKSYGVAVQDFGGVVRIVPDNASSSYSPAIRRGRASPETPQSLRPVFHYVELDAVRVNDFSSLLKTMFGAKIQTTDDLAKNAILISGQPDDVAAAMEVIQVFDQPSMRGQRTKRVSPVFWTAEEFSKRLVEVLSAEGYAASTSVGAGTPILILPIPPINSVIIFSSSETVMNHALQWSKELDKPSESQAGGAFFTYPVKYADAQALAKTLSELIGGSTSSTVPAATGTGANAAATATAAASGNRGGSKIVVNNATNSLIIQGGGADQYRQWMALLAELDKPSKSALIDVMVAEVTAGTSNSLGVDWSVKNGTPLSGALPMSKLGSSGLAFSFLNSAHSMRADVTALASKSDAQILSSPKLMARNGETATIQVADEVPILTSTTTTPGVLTGSTTTNTVQYRTAGMILKVRPIINSGSRIDLDISQEVSNVKSLTSGAITSPTIGTRKVDTKLTLRDGSTVMLAGLISNDNNSSDGGVPLLKDIPGIGSLFKNESMNKNKKELIILITPYIINDDFEAESITNAFQSTLGDWARDLKSNADMTRLRRPPSLENAKPAVEVPALTRDTKLVKPMTEVVPSSEPQVSLPATSVEPSVTTPAAVVKDAPKKPDADELGGVIMSKPVPAPVQNPASTTSAAGQDKSGAKPAVKPAPVNKPSNVVMPPIPGAKLVEDPELLEELRRAAGLPKR</sequence>
<accession>A0ABR6XHV5</accession>
<dbReference type="InterPro" id="IPR005644">
    <property type="entry name" value="NolW-like"/>
</dbReference>
<dbReference type="InterPro" id="IPR001775">
    <property type="entry name" value="GspD/PilQ"/>
</dbReference>
<evidence type="ECO:0000256" key="5">
    <source>
        <dbReference type="RuleBase" id="RU004004"/>
    </source>
</evidence>
<reference evidence="9 10" key="1">
    <citation type="submission" date="2020-08" db="EMBL/GenBank/DDBJ databases">
        <title>Novel species isolated from subtropical streams in China.</title>
        <authorList>
            <person name="Lu H."/>
        </authorList>
    </citation>
    <scope>NUCLEOTIDE SEQUENCE [LARGE SCALE GENOMIC DNA]</scope>
    <source>
        <strain evidence="9 10">CCTCC AB 2015119</strain>
    </source>
</reference>
<comment type="caution">
    <text evidence="9">The sequence shown here is derived from an EMBL/GenBank/DDBJ whole genome shotgun (WGS) entry which is preliminary data.</text>
</comment>
<dbReference type="PRINTS" id="PR00811">
    <property type="entry name" value="BCTERIALGSPD"/>
</dbReference>
<evidence type="ECO:0000259" key="7">
    <source>
        <dbReference type="Pfam" id="PF00263"/>
    </source>
</evidence>
<protein>
    <recommendedName>
        <fullName evidence="11">General secretion pathway protein D</fullName>
    </recommendedName>
</protein>
<dbReference type="Proteomes" id="UP000637632">
    <property type="component" value="Unassembled WGS sequence"/>
</dbReference>
<dbReference type="InterPro" id="IPR050810">
    <property type="entry name" value="Bact_Secretion_Sys_Channel"/>
</dbReference>
<dbReference type="InterPro" id="IPR004846">
    <property type="entry name" value="T2SS/T3SS_dom"/>
</dbReference>
<feature type="region of interest" description="Disordered" evidence="6">
    <location>
        <begin position="776"/>
        <end position="827"/>
    </location>
</feature>
<dbReference type="RefSeq" id="WP_190480292.1">
    <property type="nucleotide sequence ID" value="NZ_JACOFT010000005.1"/>
</dbReference>
<dbReference type="InterPro" id="IPR038591">
    <property type="entry name" value="NolW-like_sf"/>
</dbReference>
<evidence type="ECO:0008006" key="11">
    <source>
        <dbReference type="Google" id="ProtNLM"/>
    </source>
</evidence>
<gene>
    <name evidence="9" type="ORF">H8K26_13685</name>
</gene>
<dbReference type="Pfam" id="PF00263">
    <property type="entry name" value="Secretin"/>
    <property type="match status" value="1"/>
</dbReference>
<evidence type="ECO:0000256" key="4">
    <source>
        <dbReference type="RuleBase" id="RU004003"/>
    </source>
</evidence>
<feature type="region of interest" description="Disordered" evidence="6">
    <location>
        <begin position="65"/>
        <end position="88"/>
    </location>
</feature>
<dbReference type="PANTHER" id="PTHR30332:SF25">
    <property type="entry name" value="SECRETIN XPSD"/>
    <property type="match status" value="1"/>
</dbReference>
<feature type="domain" description="NolW-like" evidence="8">
    <location>
        <begin position="206"/>
        <end position="263"/>
    </location>
</feature>
<comment type="subcellular location">
    <subcellularLocation>
        <location evidence="5">Cell outer membrane</location>
    </subcellularLocation>
    <subcellularLocation>
        <location evidence="1">Membrane</location>
    </subcellularLocation>
</comment>
<dbReference type="Gene3D" id="3.30.1370.120">
    <property type="match status" value="2"/>
</dbReference>
<evidence type="ECO:0000256" key="6">
    <source>
        <dbReference type="SAM" id="MobiDB-lite"/>
    </source>
</evidence>
<dbReference type="Gene3D" id="3.55.50.30">
    <property type="match status" value="1"/>
</dbReference>
<proteinExistence type="inferred from homology"/>
<feature type="compositionally biased region" description="Low complexity" evidence="6">
    <location>
        <begin position="799"/>
        <end position="811"/>
    </location>
</feature>
<evidence type="ECO:0000256" key="2">
    <source>
        <dbReference type="ARBA" id="ARBA00022729"/>
    </source>
</evidence>